<sequence length="211" mass="25030">MVRNESFEKVEQYYSEKYWVDLNNSPIIGLYILLDVLVYHAERNVFYIFTLTYCLNCLLILNLFKRSSKLSQTIEIVKEWCRLKVLLTYIQKVESVMSFAVLILFIEVGLAVFTAVTLYMENSTELAFNISMAMKVTQIGLWFMSIVIVADCLQNRTSRTIDSMSYKLKKLKESRIFYDNLDYKRMVKRNSLTVWNMYTLRKICYLLLVLR</sequence>
<feature type="transmembrane region" description="Helical" evidence="1">
    <location>
        <begin position="126"/>
        <end position="150"/>
    </location>
</feature>
<name>A0AAV4VF25_CAEEX</name>
<evidence type="ECO:0000313" key="3">
    <source>
        <dbReference type="Proteomes" id="UP001054945"/>
    </source>
</evidence>
<gene>
    <name evidence="2" type="ORF">CEXT_347141</name>
</gene>
<keyword evidence="1" id="KW-0472">Membrane</keyword>
<organism evidence="2 3">
    <name type="scientific">Caerostris extrusa</name>
    <name type="common">Bark spider</name>
    <name type="synonym">Caerostris bankana</name>
    <dbReference type="NCBI Taxonomy" id="172846"/>
    <lineage>
        <taxon>Eukaryota</taxon>
        <taxon>Metazoa</taxon>
        <taxon>Ecdysozoa</taxon>
        <taxon>Arthropoda</taxon>
        <taxon>Chelicerata</taxon>
        <taxon>Arachnida</taxon>
        <taxon>Araneae</taxon>
        <taxon>Araneomorphae</taxon>
        <taxon>Entelegynae</taxon>
        <taxon>Araneoidea</taxon>
        <taxon>Araneidae</taxon>
        <taxon>Caerostris</taxon>
    </lineage>
</organism>
<accession>A0AAV4VF25</accession>
<feature type="transmembrane region" description="Helical" evidence="1">
    <location>
        <begin position="99"/>
        <end position="120"/>
    </location>
</feature>
<comment type="caution">
    <text evidence="2">The sequence shown here is derived from an EMBL/GenBank/DDBJ whole genome shotgun (WGS) entry which is preliminary data.</text>
</comment>
<evidence type="ECO:0000256" key="1">
    <source>
        <dbReference type="SAM" id="Phobius"/>
    </source>
</evidence>
<dbReference type="Proteomes" id="UP001054945">
    <property type="component" value="Unassembled WGS sequence"/>
</dbReference>
<feature type="transmembrane region" description="Helical" evidence="1">
    <location>
        <begin position="20"/>
        <end position="39"/>
    </location>
</feature>
<keyword evidence="3" id="KW-1185">Reference proteome</keyword>
<keyword evidence="1" id="KW-1133">Transmembrane helix</keyword>
<reference evidence="2 3" key="1">
    <citation type="submission" date="2021-06" db="EMBL/GenBank/DDBJ databases">
        <title>Caerostris extrusa draft genome.</title>
        <authorList>
            <person name="Kono N."/>
            <person name="Arakawa K."/>
        </authorList>
    </citation>
    <scope>NUCLEOTIDE SEQUENCE [LARGE SCALE GENOMIC DNA]</scope>
</reference>
<dbReference type="EMBL" id="BPLR01014403">
    <property type="protein sequence ID" value="GIY68570.1"/>
    <property type="molecule type" value="Genomic_DNA"/>
</dbReference>
<feature type="transmembrane region" description="Helical" evidence="1">
    <location>
        <begin position="45"/>
        <end position="64"/>
    </location>
</feature>
<evidence type="ECO:0000313" key="2">
    <source>
        <dbReference type="EMBL" id="GIY68570.1"/>
    </source>
</evidence>
<dbReference type="AlphaFoldDB" id="A0AAV4VF25"/>
<protein>
    <submittedName>
        <fullName evidence="2">Uncharacterized protein</fullName>
    </submittedName>
</protein>
<keyword evidence="1" id="KW-0812">Transmembrane</keyword>
<proteinExistence type="predicted"/>